<dbReference type="EMBL" id="CYPU01000068">
    <property type="protein sequence ID" value="CUH49244.1"/>
    <property type="molecule type" value="Genomic_DNA"/>
</dbReference>
<evidence type="ECO:0000259" key="1">
    <source>
        <dbReference type="PROSITE" id="PS50075"/>
    </source>
</evidence>
<dbReference type="Gene3D" id="1.10.1200.10">
    <property type="entry name" value="ACP-like"/>
    <property type="match status" value="1"/>
</dbReference>
<dbReference type="InterPro" id="IPR009081">
    <property type="entry name" value="PP-bd_ACP"/>
</dbReference>
<accession>A0A0N7LQX6</accession>
<dbReference type="AlphaFoldDB" id="A0A0N7LQX6"/>
<feature type="domain" description="Carrier" evidence="1">
    <location>
        <begin position="3"/>
        <end position="83"/>
    </location>
</feature>
<evidence type="ECO:0000313" key="2">
    <source>
        <dbReference type="EMBL" id="CUH49244.1"/>
    </source>
</evidence>
<name>A0A0N7LQX6_9RHOB</name>
<dbReference type="STRING" id="81569.RUM4293_00008"/>
<sequence>MHSMQPEEQIQALRDYVRVTLLGGLKVTDDEELLLSGMIDSLGVMSLVSFVEQTYSIEIPLEDVTLENLSSIAAISVYAENRRIAVY</sequence>
<dbReference type="PROSITE" id="PS50075">
    <property type="entry name" value="CARRIER"/>
    <property type="match status" value="1"/>
</dbReference>
<evidence type="ECO:0000313" key="3">
    <source>
        <dbReference type="Proteomes" id="UP000050783"/>
    </source>
</evidence>
<dbReference type="Proteomes" id="UP000050783">
    <property type="component" value="Unassembled WGS sequence"/>
</dbReference>
<gene>
    <name evidence="2" type="ORF">RUA4292_03439</name>
</gene>
<dbReference type="Pfam" id="PF00550">
    <property type="entry name" value="PP-binding"/>
    <property type="match status" value="1"/>
</dbReference>
<dbReference type="SUPFAM" id="SSF47336">
    <property type="entry name" value="ACP-like"/>
    <property type="match status" value="1"/>
</dbReference>
<reference evidence="2 3" key="1">
    <citation type="submission" date="2015-09" db="EMBL/GenBank/DDBJ databases">
        <authorList>
            <consortium name="Swine Surveillance"/>
        </authorList>
    </citation>
    <scope>NUCLEOTIDE SEQUENCE [LARGE SCALE GENOMIC DNA]</scope>
    <source>
        <strain evidence="2 3">CECT 4292</strain>
    </source>
</reference>
<proteinExistence type="predicted"/>
<organism evidence="2 3">
    <name type="scientific">Ruegeria atlantica</name>
    <dbReference type="NCBI Taxonomy" id="81569"/>
    <lineage>
        <taxon>Bacteria</taxon>
        <taxon>Pseudomonadati</taxon>
        <taxon>Pseudomonadota</taxon>
        <taxon>Alphaproteobacteria</taxon>
        <taxon>Rhodobacterales</taxon>
        <taxon>Roseobacteraceae</taxon>
        <taxon>Ruegeria</taxon>
    </lineage>
</organism>
<protein>
    <submittedName>
        <fullName evidence="2">Phosphopantetheine attachment site</fullName>
    </submittedName>
</protein>
<dbReference type="InterPro" id="IPR036736">
    <property type="entry name" value="ACP-like_sf"/>
</dbReference>